<name>A0ABM3VPQ8_MUSDO</name>
<keyword evidence="3" id="KW-0548">Nucleotidyltransferase</keyword>
<protein>
    <submittedName>
        <fullName evidence="3">N-acylneuraminate cytidylyltransferase A</fullName>
    </submittedName>
</protein>
<dbReference type="CDD" id="cd02513">
    <property type="entry name" value="CMP-NeuAc_Synthase"/>
    <property type="match status" value="1"/>
</dbReference>
<feature type="chain" id="PRO_5045861356" evidence="1">
    <location>
        <begin position="22"/>
        <end position="250"/>
    </location>
</feature>
<dbReference type="InterPro" id="IPR029044">
    <property type="entry name" value="Nucleotide-diphossugar_trans"/>
</dbReference>
<keyword evidence="1" id="KW-0732">Signal</keyword>
<evidence type="ECO:0000313" key="2">
    <source>
        <dbReference type="Proteomes" id="UP001652621"/>
    </source>
</evidence>
<sequence length="250" mass="28721">MQRMGGYLLQILIIFALGAASLKCCTLNDIHAIILARGGSKGIKSKNMLTFNGTTLLGQTIKTLAETNKFSAIWVSTDDKRIAQEAIKNGALVYKRMSCFAEDHSSSLDAIKEFLYTHFFVNRFALFQCTSIFLKKEYITEAVKKFQNSPCVFAVKRTHKLKWIEQNLSIKPLNFDPKRRPRRQDWRGELEETGMFYFSNRLLVSKNLLQSERCSVVEIESIDSIEIDSPNDYEMAKCILNIKKRINDRL</sequence>
<dbReference type="InterPro" id="IPR003329">
    <property type="entry name" value="Cytidylyl_trans"/>
</dbReference>
<gene>
    <name evidence="3" type="primary">LOC131806916</name>
</gene>
<organism evidence="2 3">
    <name type="scientific">Musca domestica</name>
    <name type="common">House fly</name>
    <dbReference type="NCBI Taxonomy" id="7370"/>
    <lineage>
        <taxon>Eukaryota</taxon>
        <taxon>Metazoa</taxon>
        <taxon>Ecdysozoa</taxon>
        <taxon>Arthropoda</taxon>
        <taxon>Hexapoda</taxon>
        <taxon>Insecta</taxon>
        <taxon>Pterygota</taxon>
        <taxon>Neoptera</taxon>
        <taxon>Endopterygota</taxon>
        <taxon>Diptera</taxon>
        <taxon>Brachycera</taxon>
        <taxon>Muscomorpha</taxon>
        <taxon>Muscoidea</taxon>
        <taxon>Muscidae</taxon>
        <taxon>Musca</taxon>
    </lineage>
</organism>
<feature type="signal peptide" evidence="1">
    <location>
        <begin position="1"/>
        <end position="21"/>
    </location>
</feature>
<evidence type="ECO:0000313" key="3">
    <source>
        <dbReference type="RefSeq" id="XP_058987783.1"/>
    </source>
</evidence>
<dbReference type="RefSeq" id="XP_058987783.1">
    <property type="nucleotide sequence ID" value="XM_059131800.1"/>
</dbReference>
<dbReference type="PANTHER" id="PTHR21485">
    <property type="entry name" value="HAD SUPERFAMILY MEMBERS CMAS AND KDSC"/>
    <property type="match status" value="1"/>
</dbReference>
<dbReference type="Pfam" id="PF02348">
    <property type="entry name" value="CTP_transf_3"/>
    <property type="match status" value="1"/>
</dbReference>
<dbReference type="SUPFAM" id="SSF53448">
    <property type="entry name" value="Nucleotide-diphospho-sugar transferases"/>
    <property type="match status" value="1"/>
</dbReference>
<dbReference type="InterPro" id="IPR050793">
    <property type="entry name" value="CMP-NeuNAc_synthase"/>
</dbReference>
<accession>A0ABM3VPQ8</accession>
<keyword evidence="3" id="KW-0808">Transferase</keyword>
<dbReference type="Proteomes" id="UP001652621">
    <property type="component" value="Unplaced"/>
</dbReference>
<dbReference type="GeneID" id="131806916"/>
<dbReference type="GO" id="GO:0016779">
    <property type="term" value="F:nucleotidyltransferase activity"/>
    <property type="evidence" value="ECO:0007669"/>
    <property type="project" value="UniProtKB-KW"/>
</dbReference>
<proteinExistence type="predicted"/>
<dbReference type="PANTHER" id="PTHR21485:SF3">
    <property type="entry name" value="N-ACYLNEURAMINATE CYTIDYLYLTRANSFERASE"/>
    <property type="match status" value="1"/>
</dbReference>
<keyword evidence="2" id="KW-1185">Reference proteome</keyword>
<reference evidence="3" key="1">
    <citation type="submission" date="2025-08" db="UniProtKB">
        <authorList>
            <consortium name="RefSeq"/>
        </authorList>
    </citation>
    <scope>IDENTIFICATION</scope>
    <source>
        <strain evidence="3">Aabys</strain>
        <tissue evidence="3">Whole body</tissue>
    </source>
</reference>
<dbReference type="Gene3D" id="3.90.550.10">
    <property type="entry name" value="Spore Coat Polysaccharide Biosynthesis Protein SpsA, Chain A"/>
    <property type="match status" value="1"/>
</dbReference>
<evidence type="ECO:0000256" key="1">
    <source>
        <dbReference type="SAM" id="SignalP"/>
    </source>
</evidence>